<comment type="caution">
    <text evidence="8">The sequence shown here is derived from an EMBL/GenBank/DDBJ whole genome shotgun (WGS) entry which is preliminary data.</text>
</comment>
<gene>
    <name evidence="8" type="ORF">FDY95_04910</name>
</gene>
<keyword evidence="5 7" id="KW-1133">Transmembrane helix</keyword>
<dbReference type="OrthoDB" id="346004at2"/>
<evidence type="ECO:0000256" key="5">
    <source>
        <dbReference type="ARBA" id="ARBA00022989"/>
    </source>
</evidence>
<dbReference type="PANTHER" id="PTHR33452:SF4">
    <property type="entry name" value="BLL4328 PROTEIN"/>
    <property type="match status" value="1"/>
</dbReference>
<feature type="transmembrane region" description="Helical" evidence="7">
    <location>
        <begin position="12"/>
        <end position="30"/>
    </location>
</feature>
<evidence type="ECO:0000313" key="8">
    <source>
        <dbReference type="EMBL" id="TLM95138.1"/>
    </source>
</evidence>
<evidence type="ECO:0000256" key="7">
    <source>
        <dbReference type="SAM" id="Phobius"/>
    </source>
</evidence>
<name>A0A5R8WTN9_9BACT</name>
<dbReference type="AlphaFoldDB" id="A0A5R8WTN9"/>
<dbReference type="InterPro" id="IPR051907">
    <property type="entry name" value="DoxX-like_oxidoreductase"/>
</dbReference>
<keyword evidence="9" id="KW-1185">Reference proteome</keyword>
<dbReference type="Pfam" id="PF07681">
    <property type="entry name" value="DoxX"/>
    <property type="match status" value="1"/>
</dbReference>
<accession>A0A5R8WTN9</accession>
<sequence>MATLNDSVVATWAPRLLSVLRIVAAFLFVLHGAQKLFNVPAGEHGPVELASLMGVAGILEFGGGLLLLLGFLTRPVAFLLAGEMAVAYFKAHFPQAPLPIQNGGESAVLFCFIFLYLSAAGAGPWSVDALRRRM</sequence>
<dbReference type="EMBL" id="VAJM01000002">
    <property type="protein sequence ID" value="TLM95138.1"/>
    <property type="molecule type" value="Genomic_DNA"/>
</dbReference>
<evidence type="ECO:0000256" key="6">
    <source>
        <dbReference type="ARBA" id="ARBA00023136"/>
    </source>
</evidence>
<dbReference type="Proteomes" id="UP000305517">
    <property type="component" value="Unassembled WGS sequence"/>
</dbReference>
<dbReference type="RefSeq" id="WP_138075613.1">
    <property type="nucleotide sequence ID" value="NZ_VAJM01000002.1"/>
</dbReference>
<evidence type="ECO:0000313" key="9">
    <source>
        <dbReference type="Proteomes" id="UP000305517"/>
    </source>
</evidence>
<keyword evidence="4 7" id="KW-0812">Transmembrane</keyword>
<evidence type="ECO:0000256" key="1">
    <source>
        <dbReference type="ARBA" id="ARBA00004651"/>
    </source>
</evidence>
<dbReference type="GO" id="GO:0005886">
    <property type="term" value="C:plasma membrane"/>
    <property type="evidence" value="ECO:0007669"/>
    <property type="project" value="UniProtKB-SubCell"/>
</dbReference>
<feature type="transmembrane region" description="Helical" evidence="7">
    <location>
        <begin position="107"/>
        <end position="127"/>
    </location>
</feature>
<dbReference type="InterPro" id="IPR032808">
    <property type="entry name" value="DoxX"/>
</dbReference>
<organism evidence="8 9">
    <name type="scientific">Hymenobacter jeollabukensis</name>
    <dbReference type="NCBI Taxonomy" id="2025313"/>
    <lineage>
        <taxon>Bacteria</taxon>
        <taxon>Pseudomonadati</taxon>
        <taxon>Bacteroidota</taxon>
        <taxon>Cytophagia</taxon>
        <taxon>Cytophagales</taxon>
        <taxon>Hymenobacteraceae</taxon>
        <taxon>Hymenobacter</taxon>
    </lineage>
</organism>
<feature type="transmembrane region" description="Helical" evidence="7">
    <location>
        <begin position="50"/>
        <end position="72"/>
    </location>
</feature>
<keyword evidence="3" id="KW-1003">Cell membrane</keyword>
<comment type="similarity">
    <text evidence="2">Belongs to the DoxX family.</text>
</comment>
<comment type="subcellular location">
    <subcellularLocation>
        <location evidence="1">Cell membrane</location>
        <topology evidence="1">Multi-pass membrane protein</topology>
    </subcellularLocation>
</comment>
<evidence type="ECO:0000256" key="3">
    <source>
        <dbReference type="ARBA" id="ARBA00022475"/>
    </source>
</evidence>
<protein>
    <submittedName>
        <fullName evidence="8">DoxX family protein</fullName>
    </submittedName>
</protein>
<reference evidence="8 9" key="1">
    <citation type="submission" date="2019-05" db="EMBL/GenBank/DDBJ databases">
        <title>Hymenobacter edaphi sp. nov., isolated from abandoned arsenic-contaminated farmland soil.</title>
        <authorList>
            <person name="Nie L."/>
        </authorList>
    </citation>
    <scope>NUCLEOTIDE SEQUENCE [LARGE SCALE GENOMIC DNA]</scope>
    <source>
        <strain evidence="8 9">1-3-3-8</strain>
    </source>
</reference>
<evidence type="ECO:0000256" key="4">
    <source>
        <dbReference type="ARBA" id="ARBA00022692"/>
    </source>
</evidence>
<proteinExistence type="inferred from homology"/>
<evidence type="ECO:0000256" key="2">
    <source>
        <dbReference type="ARBA" id="ARBA00006679"/>
    </source>
</evidence>
<dbReference type="PANTHER" id="PTHR33452">
    <property type="entry name" value="OXIDOREDUCTASE CATD-RELATED"/>
    <property type="match status" value="1"/>
</dbReference>
<keyword evidence="6 7" id="KW-0472">Membrane</keyword>